<evidence type="ECO:0000313" key="3">
    <source>
        <dbReference type="Proteomes" id="UP000799437"/>
    </source>
</evidence>
<reference evidence="2" key="1">
    <citation type="journal article" date="2020" name="Stud. Mycol.">
        <title>101 Dothideomycetes genomes: a test case for predicting lifestyles and emergence of pathogens.</title>
        <authorList>
            <person name="Haridas S."/>
            <person name="Albert R."/>
            <person name="Binder M."/>
            <person name="Bloem J."/>
            <person name="Labutti K."/>
            <person name="Salamov A."/>
            <person name="Andreopoulos B."/>
            <person name="Baker S."/>
            <person name="Barry K."/>
            <person name="Bills G."/>
            <person name="Bluhm B."/>
            <person name="Cannon C."/>
            <person name="Castanera R."/>
            <person name="Culley D."/>
            <person name="Daum C."/>
            <person name="Ezra D."/>
            <person name="Gonzalez J."/>
            <person name="Henrissat B."/>
            <person name="Kuo A."/>
            <person name="Liang C."/>
            <person name="Lipzen A."/>
            <person name="Lutzoni F."/>
            <person name="Magnuson J."/>
            <person name="Mondo S."/>
            <person name="Nolan M."/>
            <person name="Ohm R."/>
            <person name="Pangilinan J."/>
            <person name="Park H.-J."/>
            <person name="Ramirez L."/>
            <person name="Alfaro M."/>
            <person name="Sun H."/>
            <person name="Tritt A."/>
            <person name="Yoshinaga Y."/>
            <person name="Zwiers L.-H."/>
            <person name="Turgeon B."/>
            <person name="Goodwin S."/>
            <person name="Spatafora J."/>
            <person name="Crous P."/>
            <person name="Grigoriev I."/>
        </authorList>
    </citation>
    <scope>NUCLEOTIDE SEQUENCE</scope>
    <source>
        <strain evidence="2">CBS 121739</strain>
    </source>
</reference>
<dbReference type="AlphaFoldDB" id="A0A6A6WEW5"/>
<dbReference type="Proteomes" id="UP000799437">
    <property type="component" value="Unassembled WGS sequence"/>
</dbReference>
<evidence type="ECO:0000259" key="1">
    <source>
        <dbReference type="Pfam" id="PF06985"/>
    </source>
</evidence>
<dbReference type="PANTHER" id="PTHR33112:SF10">
    <property type="entry name" value="TOL"/>
    <property type="match status" value="1"/>
</dbReference>
<dbReference type="EMBL" id="ML996568">
    <property type="protein sequence ID" value="KAF2760530.1"/>
    <property type="molecule type" value="Genomic_DNA"/>
</dbReference>
<sequence>MSTSSTSSTSFDNPSTWSKARDWLETCVKNHTDCTKSDVGSFLPRRLIDVGSADCVLRPRLCLSENLPATTSYLTLSHCWGSEVPGILSTGLLPLYLTSILTDTIPEKFVQAMECTRKLGYRYIWIDCLCILQDSPDDWAEQSAEMDKVYENSVCNIAANNSDSWRTPLFLGRDPSVGNLTVLALPGRVVPDNMEYFVCLPRMWRRNFSDSPLFQRAWVVQELALSPRSLHFCTGQMWWDCKTHTVCESESWYGLRRVDDIWQSLSPRLKLSESSNKSRVWERIVCRYTAAQLTYECKDKLVALSALARRMGEATDYLAGLWKWDLPRALLWHIESHDQTPLASGAPSWSWASVKGRMPPSLHRRPYKYNAKVLSASTDKTSEDPFGTVSGGEIVLEGLFVHESRPDELCRRGQHQTVSWEPLSDEYQFVIGGSTNHGPWGLILRPTGDKGQFTRVGVYYRTLVHPPARTGGWNRNDYDKQFNEYAARCHAFVQTCDPNLYLRKSDRYPGYVVISIV</sequence>
<accession>A0A6A6WEW5</accession>
<dbReference type="PANTHER" id="PTHR33112">
    <property type="entry name" value="DOMAIN PROTEIN, PUTATIVE-RELATED"/>
    <property type="match status" value="1"/>
</dbReference>
<dbReference type="Pfam" id="PF06985">
    <property type="entry name" value="HET"/>
    <property type="match status" value="1"/>
</dbReference>
<protein>
    <submittedName>
        <fullName evidence="2">HET-domain-containing protein</fullName>
    </submittedName>
</protein>
<dbReference type="OrthoDB" id="2958217at2759"/>
<proteinExistence type="predicted"/>
<organism evidence="2 3">
    <name type="scientific">Pseudovirgaria hyperparasitica</name>
    <dbReference type="NCBI Taxonomy" id="470096"/>
    <lineage>
        <taxon>Eukaryota</taxon>
        <taxon>Fungi</taxon>
        <taxon>Dikarya</taxon>
        <taxon>Ascomycota</taxon>
        <taxon>Pezizomycotina</taxon>
        <taxon>Dothideomycetes</taxon>
        <taxon>Dothideomycetes incertae sedis</taxon>
        <taxon>Acrospermales</taxon>
        <taxon>Acrospermaceae</taxon>
        <taxon>Pseudovirgaria</taxon>
    </lineage>
</organism>
<dbReference type="RefSeq" id="XP_033602981.1">
    <property type="nucleotide sequence ID" value="XM_033740497.1"/>
</dbReference>
<keyword evidence="3" id="KW-1185">Reference proteome</keyword>
<evidence type="ECO:0000313" key="2">
    <source>
        <dbReference type="EMBL" id="KAF2760530.1"/>
    </source>
</evidence>
<dbReference type="GeneID" id="54481551"/>
<dbReference type="InterPro" id="IPR010730">
    <property type="entry name" value="HET"/>
</dbReference>
<gene>
    <name evidence="2" type="ORF">EJ05DRAFT_288144</name>
</gene>
<name>A0A6A6WEW5_9PEZI</name>
<feature type="domain" description="Heterokaryon incompatibility" evidence="1">
    <location>
        <begin position="73"/>
        <end position="222"/>
    </location>
</feature>